<name>A0A250VF92_STROL</name>
<dbReference type="EMBL" id="BDQI01000008">
    <property type="protein sequence ID" value="GAX52841.1"/>
    <property type="molecule type" value="Genomic_DNA"/>
</dbReference>
<evidence type="ECO:0000313" key="6">
    <source>
        <dbReference type="Proteomes" id="UP000217446"/>
    </source>
</evidence>
<dbReference type="InterPro" id="IPR051620">
    <property type="entry name" value="ORF904-like_C"/>
</dbReference>
<dbReference type="NCBIfam" id="TIGR01613">
    <property type="entry name" value="primase_Cterm"/>
    <property type="match status" value="1"/>
</dbReference>
<accession>A0A250VF92</accession>
<comment type="caution">
    <text evidence="5">The sequence shown here is derived from an EMBL/GenBank/DDBJ whole genome shotgun (WGS) entry which is preliminary data.</text>
</comment>
<keyword evidence="6" id="KW-1185">Reference proteome</keyword>
<proteinExistence type="predicted"/>
<dbReference type="InterPro" id="IPR045455">
    <property type="entry name" value="NrS-1_pol-like_helicase"/>
</dbReference>
<evidence type="ECO:0000313" key="5">
    <source>
        <dbReference type="EMBL" id="GAX52841.1"/>
    </source>
</evidence>
<dbReference type="InterPro" id="IPR006500">
    <property type="entry name" value="Helicase_put_C_phage/plasmid"/>
</dbReference>
<evidence type="ECO:0000259" key="4">
    <source>
        <dbReference type="PROSITE" id="PS51206"/>
    </source>
</evidence>
<dbReference type="PANTHER" id="PTHR35372:SF2">
    <property type="entry name" value="SF3 HELICASE DOMAIN-CONTAINING PROTEIN"/>
    <property type="match status" value="1"/>
</dbReference>
<feature type="domain" description="SF3 helicase" evidence="4">
    <location>
        <begin position="177"/>
        <end position="347"/>
    </location>
</feature>
<dbReference type="RefSeq" id="WP_067365498.1">
    <property type="nucleotide sequence ID" value="NZ_BDQI01000008.1"/>
</dbReference>
<keyword evidence="3" id="KW-0067">ATP-binding</keyword>
<sequence length="531" mass="58829">MTENVNPLAAALVLPPTPGTEAEVALMFATECLQGRYVHTTTLGWLMDDGQRWKPVADKTAREAARQWVASVVNQALRVELQARENGDQPTASAAASVAGMWRRYETAAKLSNLVSLASAIDGVAGDASDFDSHPDLLNTPSGVVELKTGDLLPYESCYKFTKMTGVAYFPGARHNDWRVALQAIPKDTLAYMQLRLGQAITGHHVNDDTVFFGTGGGANGKSTLYQGVMGAIGDYAVIVNEVLIGAESDKQHPTEIMDLFGARLALIEELPEGKHLSVRAIKNLTGSQLKGRRMHKDWLTFSSSHSLFVNANYLPMVSETDHGTWRRLLRLHFPYTFRKPFDYDRLAEPRVTDRRGDTGLRDRIKDGGNGLWEAILAWLVEGAVRWYQGDEDRELRSLGEPSQRVIRDSETWQERCNPLVAYAKEYLMPDPGRHVHAETVAANVNAFIEGRGHHRWSAPVVNERLAAYFAAQGVDVEKRKVKKSGKLSTLIADADLPPSYQAWVGLRWRTPVDDAETVENATGETAQEVH</sequence>
<evidence type="ECO:0000256" key="2">
    <source>
        <dbReference type="ARBA" id="ARBA00022801"/>
    </source>
</evidence>
<dbReference type="STRING" id="1963.AQJ27_10845"/>
<keyword evidence="1" id="KW-0547">Nucleotide-binding</keyword>
<dbReference type="Pfam" id="PF19263">
    <property type="entry name" value="DUF5906"/>
    <property type="match status" value="1"/>
</dbReference>
<dbReference type="Gene3D" id="3.40.50.300">
    <property type="entry name" value="P-loop containing nucleotide triphosphate hydrolases"/>
    <property type="match status" value="1"/>
</dbReference>
<dbReference type="SMART" id="SM00885">
    <property type="entry name" value="D5_N"/>
    <property type="match status" value="1"/>
</dbReference>
<dbReference type="Pfam" id="PF08706">
    <property type="entry name" value="D5_N"/>
    <property type="match status" value="1"/>
</dbReference>
<dbReference type="PANTHER" id="PTHR35372">
    <property type="entry name" value="ATP BINDING PROTEIN-RELATED"/>
    <property type="match status" value="1"/>
</dbReference>
<protein>
    <submittedName>
        <fullName evidence="5">Phage protein</fullName>
    </submittedName>
</protein>
<evidence type="ECO:0000256" key="3">
    <source>
        <dbReference type="ARBA" id="ARBA00022840"/>
    </source>
</evidence>
<dbReference type="InterPro" id="IPR027417">
    <property type="entry name" value="P-loop_NTPase"/>
</dbReference>
<dbReference type="GO" id="GO:0016787">
    <property type="term" value="F:hydrolase activity"/>
    <property type="evidence" value="ECO:0007669"/>
    <property type="project" value="UniProtKB-KW"/>
</dbReference>
<dbReference type="InterPro" id="IPR014015">
    <property type="entry name" value="Helicase_SF3_DNA-vir"/>
</dbReference>
<dbReference type="InterPro" id="IPR014818">
    <property type="entry name" value="Phage/plasmid_primase_P4_C"/>
</dbReference>
<dbReference type="AlphaFoldDB" id="A0A250VF92"/>
<reference evidence="6" key="1">
    <citation type="submission" date="2017-05" db="EMBL/GenBank/DDBJ databases">
        <title>Streptomyces olivochromogenes NBRC 3561 whole genome shotgun sequence.</title>
        <authorList>
            <person name="Dohra H."/>
            <person name="Kodani S."/>
        </authorList>
    </citation>
    <scope>NUCLEOTIDE SEQUENCE [LARGE SCALE GENOMIC DNA]</scope>
    <source>
        <strain evidence="6">NBRC 3561</strain>
    </source>
</reference>
<evidence type="ECO:0000256" key="1">
    <source>
        <dbReference type="ARBA" id="ARBA00022741"/>
    </source>
</evidence>
<gene>
    <name evidence="5" type="ORF">SO3561_04360</name>
</gene>
<dbReference type="Proteomes" id="UP000217446">
    <property type="component" value="Unassembled WGS sequence"/>
</dbReference>
<keyword evidence="2" id="KW-0378">Hydrolase</keyword>
<organism evidence="5 6">
    <name type="scientific">Streptomyces olivochromogenes</name>
    <dbReference type="NCBI Taxonomy" id="1963"/>
    <lineage>
        <taxon>Bacteria</taxon>
        <taxon>Bacillati</taxon>
        <taxon>Actinomycetota</taxon>
        <taxon>Actinomycetes</taxon>
        <taxon>Kitasatosporales</taxon>
        <taxon>Streptomycetaceae</taxon>
        <taxon>Streptomyces</taxon>
    </lineage>
</organism>
<dbReference type="PROSITE" id="PS51206">
    <property type="entry name" value="SF3_HELICASE_1"/>
    <property type="match status" value="1"/>
</dbReference>
<dbReference type="GO" id="GO:0005524">
    <property type="term" value="F:ATP binding"/>
    <property type="evidence" value="ECO:0007669"/>
    <property type="project" value="UniProtKB-KW"/>
</dbReference>